<evidence type="ECO:0000313" key="2">
    <source>
        <dbReference type="Proteomes" id="UP001259832"/>
    </source>
</evidence>
<reference evidence="1" key="1">
    <citation type="submission" date="2023-08" db="EMBL/GenBank/DDBJ databases">
        <title>Reference Genome Resource for the Citrus Pathogen Phytophthora citrophthora.</title>
        <authorList>
            <person name="Moller H."/>
            <person name="Coetzee B."/>
            <person name="Rose L.J."/>
            <person name="Van Niekerk J.M."/>
        </authorList>
    </citation>
    <scope>NUCLEOTIDE SEQUENCE</scope>
    <source>
        <strain evidence="1">STE-U-9442</strain>
    </source>
</reference>
<protein>
    <submittedName>
        <fullName evidence="1">Uncharacterized protein</fullName>
    </submittedName>
</protein>
<proteinExistence type="predicted"/>
<organism evidence="1 2">
    <name type="scientific">Phytophthora citrophthora</name>
    <dbReference type="NCBI Taxonomy" id="4793"/>
    <lineage>
        <taxon>Eukaryota</taxon>
        <taxon>Sar</taxon>
        <taxon>Stramenopiles</taxon>
        <taxon>Oomycota</taxon>
        <taxon>Peronosporomycetes</taxon>
        <taxon>Peronosporales</taxon>
        <taxon>Peronosporaceae</taxon>
        <taxon>Phytophthora</taxon>
    </lineage>
</organism>
<sequence length="100" mass="11037">MKARTAKKMNQKQLGTLIRKLLLTMSQDAPTWRIEPTADVNRAATLALVQIYSKYTLDGVRDCYHCAATETRSQVDTVNSHPGLEEIVQDGRSGCLGAQS</sequence>
<gene>
    <name evidence="1" type="ORF">P3T76_016144</name>
</gene>
<accession>A0AAD9L9M0</accession>
<keyword evidence="2" id="KW-1185">Reference proteome</keyword>
<dbReference type="EMBL" id="JASMQC010000071">
    <property type="protein sequence ID" value="KAK1928386.1"/>
    <property type="molecule type" value="Genomic_DNA"/>
</dbReference>
<evidence type="ECO:0000313" key="1">
    <source>
        <dbReference type="EMBL" id="KAK1928386.1"/>
    </source>
</evidence>
<comment type="caution">
    <text evidence="1">The sequence shown here is derived from an EMBL/GenBank/DDBJ whole genome shotgun (WGS) entry which is preliminary data.</text>
</comment>
<dbReference type="Proteomes" id="UP001259832">
    <property type="component" value="Unassembled WGS sequence"/>
</dbReference>
<name>A0AAD9L9M0_9STRA</name>
<dbReference type="AlphaFoldDB" id="A0AAD9L9M0"/>